<gene>
    <name evidence="2" type="ORF">METZ01_LOCUS387135</name>
</gene>
<organism evidence="2">
    <name type="scientific">marine metagenome</name>
    <dbReference type="NCBI Taxonomy" id="408172"/>
    <lineage>
        <taxon>unclassified sequences</taxon>
        <taxon>metagenomes</taxon>
        <taxon>ecological metagenomes</taxon>
    </lineage>
</organism>
<dbReference type="EMBL" id="UINC01144642">
    <property type="protein sequence ID" value="SVD34281.1"/>
    <property type="molecule type" value="Genomic_DNA"/>
</dbReference>
<evidence type="ECO:0000256" key="1">
    <source>
        <dbReference type="SAM" id="MobiDB-lite"/>
    </source>
</evidence>
<dbReference type="AlphaFoldDB" id="A0A382UKR8"/>
<sequence length="46" mass="4987">KRDGTVCYGKAPSSSSTSDRCVTDGLHRILVRGIHSSIRSLILVPF</sequence>
<feature type="non-terminal residue" evidence="2">
    <location>
        <position position="46"/>
    </location>
</feature>
<accession>A0A382UKR8</accession>
<feature type="non-terminal residue" evidence="2">
    <location>
        <position position="1"/>
    </location>
</feature>
<proteinExistence type="predicted"/>
<feature type="region of interest" description="Disordered" evidence="1">
    <location>
        <begin position="1"/>
        <end position="20"/>
    </location>
</feature>
<reference evidence="2" key="1">
    <citation type="submission" date="2018-05" db="EMBL/GenBank/DDBJ databases">
        <authorList>
            <person name="Lanie J.A."/>
            <person name="Ng W.-L."/>
            <person name="Kazmierczak K.M."/>
            <person name="Andrzejewski T.M."/>
            <person name="Davidsen T.M."/>
            <person name="Wayne K.J."/>
            <person name="Tettelin H."/>
            <person name="Glass J.I."/>
            <person name="Rusch D."/>
            <person name="Podicherti R."/>
            <person name="Tsui H.-C.T."/>
            <person name="Winkler M.E."/>
        </authorList>
    </citation>
    <scope>NUCLEOTIDE SEQUENCE</scope>
</reference>
<protein>
    <submittedName>
        <fullName evidence="2">Uncharacterized protein</fullName>
    </submittedName>
</protein>
<name>A0A382UKR8_9ZZZZ</name>
<evidence type="ECO:0000313" key="2">
    <source>
        <dbReference type="EMBL" id="SVD34281.1"/>
    </source>
</evidence>